<evidence type="ECO:0000259" key="1">
    <source>
        <dbReference type="Pfam" id="PF04942"/>
    </source>
</evidence>
<keyword evidence="3" id="KW-1185">Reference proteome</keyword>
<name>A0A368H8X8_ANCCA</name>
<dbReference type="Pfam" id="PF04942">
    <property type="entry name" value="CC"/>
    <property type="match status" value="1"/>
</dbReference>
<organism evidence="2 3">
    <name type="scientific">Ancylostoma caninum</name>
    <name type="common">Dog hookworm</name>
    <dbReference type="NCBI Taxonomy" id="29170"/>
    <lineage>
        <taxon>Eukaryota</taxon>
        <taxon>Metazoa</taxon>
        <taxon>Ecdysozoa</taxon>
        <taxon>Nematoda</taxon>
        <taxon>Chromadorea</taxon>
        <taxon>Rhabditida</taxon>
        <taxon>Rhabditina</taxon>
        <taxon>Rhabditomorpha</taxon>
        <taxon>Strongyloidea</taxon>
        <taxon>Ancylostomatidae</taxon>
        <taxon>Ancylostomatinae</taxon>
        <taxon>Ancylostoma</taxon>
    </lineage>
</organism>
<evidence type="ECO:0000313" key="3">
    <source>
        <dbReference type="Proteomes" id="UP000252519"/>
    </source>
</evidence>
<gene>
    <name evidence="2" type="ORF">ANCCAN_01021</name>
</gene>
<protein>
    <recommendedName>
        <fullName evidence="1">CC domain-containing protein</fullName>
    </recommendedName>
</protein>
<dbReference type="InterPro" id="IPR007026">
    <property type="entry name" value="CC_domain"/>
</dbReference>
<dbReference type="EMBL" id="JOJR01000004">
    <property type="protein sequence ID" value="RCN53024.1"/>
    <property type="molecule type" value="Genomic_DNA"/>
</dbReference>
<reference evidence="2 3" key="1">
    <citation type="submission" date="2014-10" db="EMBL/GenBank/DDBJ databases">
        <title>Draft genome of the hookworm Ancylostoma caninum.</title>
        <authorList>
            <person name="Mitreva M."/>
        </authorList>
    </citation>
    <scope>NUCLEOTIDE SEQUENCE [LARGE SCALE GENOMIC DNA]</scope>
    <source>
        <strain evidence="2 3">Baltimore</strain>
    </source>
</reference>
<accession>A0A368H8X8</accession>
<evidence type="ECO:0000313" key="2">
    <source>
        <dbReference type="EMBL" id="RCN53024.1"/>
    </source>
</evidence>
<dbReference type="AlphaFoldDB" id="A0A368H8X8"/>
<sequence length="71" mass="7217">MCVQLLPSTTAAAACTIPTCVRPTCSPAVVQPQFVQPQSTQQCIGPCVNGQCPAGYTCNANNVCCATVAGK</sequence>
<proteinExistence type="predicted"/>
<feature type="domain" description="CC" evidence="1">
    <location>
        <begin position="44"/>
        <end position="67"/>
    </location>
</feature>
<dbReference type="Proteomes" id="UP000252519">
    <property type="component" value="Unassembled WGS sequence"/>
</dbReference>
<comment type="caution">
    <text evidence="2">The sequence shown here is derived from an EMBL/GenBank/DDBJ whole genome shotgun (WGS) entry which is preliminary data.</text>
</comment>